<gene>
    <name evidence="3" type="ORF">Nepgr_025272</name>
</gene>
<feature type="signal peptide" evidence="2">
    <location>
        <begin position="1"/>
        <end position="24"/>
    </location>
</feature>
<feature type="chain" id="PRO_5042066035" evidence="2">
    <location>
        <begin position="25"/>
        <end position="103"/>
    </location>
</feature>
<feature type="region of interest" description="Disordered" evidence="1">
    <location>
        <begin position="68"/>
        <end position="103"/>
    </location>
</feature>
<evidence type="ECO:0000313" key="4">
    <source>
        <dbReference type="Proteomes" id="UP001279734"/>
    </source>
</evidence>
<comment type="caution">
    <text evidence="3">The sequence shown here is derived from an EMBL/GenBank/DDBJ whole genome shotgun (WGS) entry which is preliminary data.</text>
</comment>
<evidence type="ECO:0000256" key="1">
    <source>
        <dbReference type="SAM" id="MobiDB-lite"/>
    </source>
</evidence>
<evidence type="ECO:0000313" key="3">
    <source>
        <dbReference type="EMBL" id="GMH23429.1"/>
    </source>
</evidence>
<name>A0AAD3Y0T6_NEPGR</name>
<evidence type="ECO:0000256" key="2">
    <source>
        <dbReference type="SAM" id="SignalP"/>
    </source>
</evidence>
<reference evidence="3" key="1">
    <citation type="submission" date="2023-05" db="EMBL/GenBank/DDBJ databases">
        <title>Nepenthes gracilis genome sequencing.</title>
        <authorList>
            <person name="Fukushima K."/>
        </authorList>
    </citation>
    <scope>NUCLEOTIDE SEQUENCE</scope>
    <source>
        <strain evidence="3">SING2019-196</strain>
    </source>
</reference>
<accession>A0AAD3Y0T6</accession>
<keyword evidence="2" id="KW-0732">Signal</keyword>
<dbReference type="EMBL" id="BSYO01000026">
    <property type="protein sequence ID" value="GMH23429.1"/>
    <property type="molecule type" value="Genomic_DNA"/>
</dbReference>
<keyword evidence="4" id="KW-1185">Reference proteome</keyword>
<proteinExistence type="predicted"/>
<dbReference type="Proteomes" id="UP001279734">
    <property type="component" value="Unassembled WGS sequence"/>
</dbReference>
<sequence>MESSTKMAVAVLLGFLLLIPLVYCNEPAKEIQVLKDGGTEMDTAHRGGDFDQKTGVESRFRRARPFERYLRIKSQPPPSPRHSVSFPYRRSRGYKSRPPTPPG</sequence>
<dbReference type="AlphaFoldDB" id="A0AAD3Y0T6"/>
<organism evidence="3 4">
    <name type="scientific">Nepenthes gracilis</name>
    <name type="common">Slender pitcher plant</name>
    <dbReference type="NCBI Taxonomy" id="150966"/>
    <lineage>
        <taxon>Eukaryota</taxon>
        <taxon>Viridiplantae</taxon>
        <taxon>Streptophyta</taxon>
        <taxon>Embryophyta</taxon>
        <taxon>Tracheophyta</taxon>
        <taxon>Spermatophyta</taxon>
        <taxon>Magnoliopsida</taxon>
        <taxon>eudicotyledons</taxon>
        <taxon>Gunneridae</taxon>
        <taxon>Pentapetalae</taxon>
        <taxon>Caryophyllales</taxon>
        <taxon>Nepenthaceae</taxon>
        <taxon>Nepenthes</taxon>
    </lineage>
</organism>
<protein>
    <submittedName>
        <fullName evidence="3">Uncharacterized protein</fullName>
    </submittedName>
</protein>